<proteinExistence type="predicted"/>
<evidence type="ECO:0000256" key="1">
    <source>
        <dbReference type="SAM" id="MobiDB-lite"/>
    </source>
</evidence>
<dbReference type="AlphaFoldDB" id="A0A3N1GIZ5"/>
<feature type="region of interest" description="Disordered" evidence="1">
    <location>
        <begin position="32"/>
        <end position="60"/>
    </location>
</feature>
<keyword evidence="2" id="KW-0472">Membrane</keyword>
<evidence type="ECO:0000313" key="3">
    <source>
        <dbReference type="EMBL" id="ROP30169.1"/>
    </source>
</evidence>
<keyword evidence="2" id="KW-1133">Transmembrane helix</keyword>
<organism evidence="3 4">
    <name type="scientific">Couchioplanes caeruleus</name>
    <dbReference type="NCBI Taxonomy" id="56438"/>
    <lineage>
        <taxon>Bacteria</taxon>
        <taxon>Bacillati</taxon>
        <taxon>Actinomycetota</taxon>
        <taxon>Actinomycetes</taxon>
        <taxon>Micromonosporales</taxon>
        <taxon>Micromonosporaceae</taxon>
        <taxon>Couchioplanes</taxon>
    </lineage>
</organism>
<dbReference type="RefSeq" id="WP_071806579.1">
    <property type="nucleotide sequence ID" value="NZ_RJKL01000001.1"/>
</dbReference>
<name>A0A3N1GIZ5_9ACTN</name>
<feature type="transmembrane region" description="Helical" evidence="2">
    <location>
        <begin position="6"/>
        <end position="27"/>
    </location>
</feature>
<dbReference type="Proteomes" id="UP000271683">
    <property type="component" value="Unassembled WGS sequence"/>
</dbReference>
<evidence type="ECO:0000313" key="4">
    <source>
        <dbReference type="Proteomes" id="UP000271683"/>
    </source>
</evidence>
<evidence type="ECO:0000256" key="2">
    <source>
        <dbReference type="SAM" id="Phobius"/>
    </source>
</evidence>
<feature type="compositionally biased region" description="Pro residues" evidence="1">
    <location>
        <begin position="46"/>
        <end position="60"/>
    </location>
</feature>
<accession>A0A3N1GIZ5</accession>
<comment type="caution">
    <text evidence="3">The sequence shown here is derived from an EMBL/GenBank/DDBJ whole genome shotgun (WGS) entry which is preliminary data.</text>
</comment>
<protein>
    <submittedName>
        <fullName evidence="3">Uncharacterized protein</fullName>
    </submittedName>
</protein>
<dbReference type="EMBL" id="RJKL01000001">
    <property type="protein sequence ID" value="ROP30169.1"/>
    <property type="molecule type" value="Genomic_DNA"/>
</dbReference>
<sequence>MRTSRAATIITAVVVVLMAAGAGIWALRGNAQEPERAAAPGTSAPAPSPARPAPPPDSAA</sequence>
<keyword evidence="2" id="KW-0812">Transmembrane</keyword>
<gene>
    <name evidence="3" type="ORF">EDD30_3003</name>
</gene>
<reference evidence="3 4" key="1">
    <citation type="submission" date="2018-11" db="EMBL/GenBank/DDBJ databases">
        <title>Sequencing the genomes of 1000 actinobacteria strains.</title>
        <authorList>
            <person name="Klenk H.-P."/>
        </authorList>
    </citation>
    <scope>NUCLEOTIDE SEQUENCE [LARGE SCALE GENOMIC DNA]</scope>
    <source>
        <strain evidence="3 4">DSM 43634</strain>
    </source>
</reference>